<keyword evidence="2" id="KW-0479">Metal-binding</keyword>
<dbReference type="EC" id="3.1.3.12" evidence="2"/>
<gene>
    <name evidence="3" type="primary">otsB</name>
    <name evidence="3" type="ORF">PUT78_14660</name>
</gene>
<sequence length="245" mass="26427">MQKPPVPELTETALFLDIDGTLVEHAAHPDAVIVPPALPGILGDLNRKLDGAVAFVTGRNLAMVERLFGQTGLAAAGTFGIERMLGDELESGHEAAAAVTPVFTELEKRFSQTKGVYFEYKGPVLAVHTRAAPEALPAVIAACRNTLTRLPAGYRLLEGHAGAEFLPEGATKSAAIAWFMSRPPFRGRIPVFLGDDTSDEIGFEWTNRNSGISVRIGPEIQTQAHHTLRTVTDVHDWLTRLARSG</sequence>
<dbReference type="Gene3D" id="3.30.70.1020">
    <property type="entry name" value="Trehalose-6-phosphate phosphatase related protein, domain 2"/>
    <property type="match status" value="1"/>
</dbReference>
<comment type="catalytic activity">
    <reaction evidence="2">
        <text>alpha,alpha-trehalose 6-phosphate + H2O = alpha,alpha-trehalose + phosphate</text>
        <dbReference type="Rhea" id="RHEA:23420"/>
        <dbReference type="ChEBI" id="CHEBI:15377"/>
        <dbReference type="ChEBI" id="CHEBI:16551"/>
        <dbReference type="ChEBI" id="CHEBI:43474"/>
        <dbReference type="ChEBI" id="CHEBI:58429"/>
        <dbReference type="EC" id="3.1.3.12"/>
    </reaction>
</comment>
<dbReference type="Gene3D" id="3.40.50.1000">
    <property type="entry name" value="HAD superfamily/HAD-like"/>
    <property type="match status" value="1"/>
</dbReference>
<dbReference type="PANTHER" id="PTHR43768">
    <property type="entry name" value="TREHALOSE 6-PHOSPHATE PHOSPHATASE"/>
    <property type="match status" value="1"/>
</dbReference>
<comment type="function">
    <text evidence="2">Removes the phosphate from trehalose 6-phosphate to produce free trehalose.</text>
</comment>
<dbReference type="Proteomes" id="UP001431784">
    <property type="component" value="Unassembled WGS sequence"/>
</dbReference>
<dbReference type="InterPro" id="IPR036412">
    <property type="entry name" value="HAD-like_sf"/>
</dbReference>
<dbReference type="PANTHER" id="PTHR43768:SF3">
    <property type="entry name" value="TREHALOSE 6-PHOSPHATE PHOSPHATASE"/>
    <property type="match status" value="1"/>
</dbReference>
<comment type="cofactor">
    <cofactor evidence="2">
        <name>Mg(2+)</name>
        <dbReference type="ChEBI" id="CHEBI:18420"/>
    </cofactor>
</comment>
<dbReference type="InterPro" id="IPR003337">
    <property type="entry name" value="Trehalose_PPase"/>
</dbReference>
<proteinExistence type="inferred from homology"/>
<name>A0ABT5TB79_9RHOB</name>
<comment type="pathway">
    <text evidence="2">Glycan biosynthesis; trehalose biosynthesis.</text>
</comment>
<accession>A0ABT5TB79</accession>
<comment type="similarity">
    <text evidence="2">Belongs to the trehalose phosphatase family.</text>
</comment>
<dbReference type="SUPFAM" id="SSF56784">
    <property type="entry name" value="HAD-like"/>
    <property type="match status" value="1"/>
</dbReference>
<dbReference type="InterPro" id="IPR044651">
    <property type="entry name" value="OTSB-like"/>
</dbReference>
<keyword evidence="1 2" id="KW-0378">Hydrolase</keyword>
<protein>
    <recommendedName>
        <fullName evidence="2">Trehalose 6-phosphate phosphatase</fullName>
        <ecNumber evidence="2">3.1.3.12</ecNumber>
    </recommendedName>
</protein>
<evidence type="ECO:0000256" key="2">
    <source>
        <dbReference type="RuleBase" id="RU361117"/>
    </source>
</evidence>
<reference evidence="3" key="1">
    <citation type="submission" date="2023-02" db="EMBL/GenBank/DDBJ databases">
        <title>Description of Roseinatronobacter alkalisoli sp. nov., an alkaliphilic bacerium isolated from soda soil.</title>
        <authorList>
            <person name="Wei W."/>
        </authorList>
    </citation>
    <scope>NUCLEOTIDE SEQUENCE</scope>
    <source>
        <strain evidence="3">HJB301</strain>
    </source>
</reference>
<comment type="caution">
    <text evidence="3">The sequence shown here is derived from an EMBL/GenBank/DDBJ whole genome shotgun (WGS) entry which is preliminary data.</text>
</comment>
<dbReference type="GO" id="GO:0004805">
    <property type="term" value="F:trehalose-phosphatase activity"/>
    <property type="evidence" value="ECO:0007669"/>
    <property type="project" value="UniProtKB-EC"/>
</dbReference>
<keyword evidence="2" id="KW-0460">Magnesium</keyword>
<keyword evidence="4" id="KW-1185">Reference proteome</keyword>
<evidence type="ECO:0000313" key="3">
    <source>
        <dbReference type="EMBL" id="MDD7972339.1"/>
    </source>
</evidence>
<dbReference type="EMBL" id="JAQZSM010000014">
    <property type="protein sequence ID" value="MDD7972339.1"/>
    <property type="molecule type" value="Genomic_DNA"/>
</dbReference>
<evidence type="ECO:0000313" key="4">
    <source>
        <dbReference type="Proteomes" id="UP001431784"/>
    </source>
</evidence>
<dbReference type="InterPro" id="IPR023214">
    <property type="entry name" value="HAD_sf"/>
</dbReference>
<dbReference type="Pfam" id="PF02358">
    <property type="entry name" value="Trehalose_PPase"/>
    <property type="match status" value="1"/>
</dbReference>
<dbReference type="NCBIfam" id="TIGR00685">
    <property type="entry name" value="T6PP"/>
    <property type="match status" value="1"/>
</dbReference>
<evidence type="ECO:0000256" key="1">
    <source>
        <dbReference type="ARBA" id="ARBA00022801"/>
    </source>
</evidence>
<organism evidence="3 4">
    <name type="scientific">Roseinatronobacter alkalisoli</name>
    <dbReference type="NCBI Taxonomy" id="3028235"/>
    <lineage>
        <taxon>Bacteria</taxon>
        <taxon>Pseudomonadati</taxon>
        <taxon>Pseudomonadota</taxon>
        <taxon>Alphaproteobacteria</taxon>
        <taxon>Rhodobacterales</taxon>
        <taxon>Paracoccaceae</taxon>
        <taxon>Roseinatronobacter</taxon>
    </lineage>
</organism>